<protein>
    <submittedName>
        <fullName evidence="1">Uncharacterized protein</fullName>
    </submittedName>
</protein>
<name>A0A8S5NPZ0_9CAUD</name>
<accession>A0A8S5NPZ0</accession>
<sequence length="93" mass="10568">MNDINEVLEERGKRYGSYVEHAAVSQGIKELLYNALKYNKNVDLDTLDDDIKETLEMIAHKLGRIVNGDPYYADSYIDIAGYAKLVGDRLNDL</sequence>
<reference evidence="1" key="1">
    <citation type="journal article" date="2021" name="Proc. Natl. Acad. Sci. U.S.A.">
        <title>A Catalog of Tens of Thousands of Viruses from Human Metagenomes Reveals Hidden Associations with Chronic Diseases.</title>
        <authorList>
            <person name="Tisza M.J."/>
            <person name="Buck C.B."/>
        </authorList>
    </citation>
    <scope>NUCLEOTIDE SEQUENCE</scope>
    <source>
        <strain evidence="1">CtdDI2</strain>
    </source>
</reference>
<organism evidence="1">
    <name type="scientific">Podoviridae sp. ctdDI2</name>
    <dbReference type="NCBI Taxonomy" id="2826567"/>
    <lineage>
        <taxon>Viruses</taxon>
        <taxon>Duplodnaviria</taxon>
        <taxon>Heunggongvirae</taxon>
        <taxon>Uroviricota</taxon>
        <taxon>Caudoviricetes</taxon>
    </lineage>
</organism>
<dbReference type="EMBL" id="BK015224">
    <property type="protein sequence ID" value="DAD96806.1"/>
    <property type="molecule type" value="Genomic_DNA"/>
</dbReference>
<proteinExistence type="predicted"/>
<evidence type="ECO:0000313" key="1">
    <source>
        <dbReference type="EMBL" id="DAD96806.1"/>
    </source>
</evidence>